<feature type="transmembrane region" description="Helical" evidence="1">
    <location>
        <begin position="12"/>
        <end position="31"/>
    </location>
</feature>
<dbReference type="EMBL" id="CP133612">
    <property type="protein sequence ID" value="WMV08542.1"/>
    <property type="molecule type" value="Genomic_DNA"/>
</dbReference>
<keyword evidence="1" id="KW-0472">Membrane</keyword>
<protein>
    <submittedName>
        <fullName evidence="2">Uncharacterized protein</fullName>
    </submittedName>
</protein>
<dbReference type="AlphaFoldDB" id="A0AAF0T5F9"/>
<evidence type="ECO:0000313" key="3">
    <source>
        <dbReference type="Proteomes" id="UP001234989"/>
    </source>
</evidence>
<organism evidence="2 3">
    <name type="scientific">Solanum verrucosum</name>
    <dbReference type="NCBI Taxonomy" id="315347"/>
    <lineage>
        <taxon>Eukaryota</taxon>
        <taxon>Viridiplantae</taxon>
        <taxon>Streptophyta</taxon>
        <taxon>Embryophyta</taxon>
        <taxon>Tracheophyta</taxon>
        <taxon>Spermatophyta</taxon>
        <taxon>Magnoliopsida</taxon>
        <taxon>eudicotyledons</taxon>
        <taxon>Gunneridae</taxon>
        <taxon>Pentapetalae</taxon>
        <taxon>asterids</taxon>
        <taxon>lamiids</taxon>
        <taxon>Solanales</taxon>
        <taxon>Solanaceae</taxon>
        <taxon>Solanoideae</taxon>
        <taxon>Solaneae</taxon>
        <taxon>Solanum</taxon>
    </lineage>
</organism>
<gene>
    <name evidence="2" type="ORF">MTR67_001927</name>
</gene>
<sequence length="116" mass="13439">MFFDDPIDEVFYGYGRMIIWHLSTLLFFLVLRASTKGGFKSCLCGFLDVERNMIWKILKVGVQFTFLCTFFLGHVGSCITIWRLSGFERRAWTSIQLSSYSVGSLVEVLNDDNMFH</sequence>
<keyword evidence="1" id="KW-1133">Transmembrane helix</keyword>
<proteinExistence type="predicted"/>
<dbReference type="Proteomes" id="UP001234989">
    <property type="component" value="Chromosome 1"/>
</dbReference>
<keyword evidence="1" id="KW-0812">Transmembrane</keyword>
<accession>A0AAF0T5F9</accession>
<feature type="transmembrane region" description="Helical" evidence="1">
    <location>
        <begin position="60"/>
        <end position="82"/>
    </location>
</feature>
<evidence type="ECO:0000256" key="1">
    <source>
        <dbReference type="SAM" id="Phobius"/>
    </source>
</evidence>
<reference evidence="2" key="1">
    <citation type="submission" date="2023-08" db="EMBL/GenBank/DDBJ databases">
        <title>A de novo genome assembly of Solanum verrucosum Schlechtendal, a Mexican diploid species geographically isolated from the other diploid A-genome species in potato relatives.</title>
        <authorList>
            <person name="Hosaka K."/>
        </authorList>
    </citation>
    <scope>NUCLEOTIDE SEQUENCE</scope>
    <source>
        <tissue evidence="2">Young leaves</tissue>
    </source>
</reference>
<name>A0AAF0T5F9_SOLVR</name>
<keyword evidence="3" id="KW-1185">Reference proteome</keyword>
<evidence type="ECO:0000313" key="2">
    <source>
        <dbReference type="EMBL" id="WMV08542.1"/>
    </source>
</evidence>